<name>A0A094ZJR9_SCHHA</name>
<dbReference type="PANTHER" id="PTHR15840:SF10">
    <property type="entry name" value="EKC_KEOPS COMPLEX SUBUNIT TPRKB"/>
    <property type="match status" value="1"/>
</dbReference>
<proteinExistence type="inferred from homology"/>
<evidence type="ECO:0000256" key="1">
    <source>
        <dbReference type="ARBA" id="ARBA00004123"/>
    </source>
</evidence>
<evidence type="ECO:0000313" key="8">
    <source>
        <dbReference type="Proteomes" id="UP000471633"/>
    </source>
</evidence>
<dbReference type="InterPro" id="IPR036504">
    <property type="entry name" value="CGI121/TPRKB_sf"/>
</dbReference>
<comment type="similarity">
    <text evidence="2 5">Belongs to the CGI121/TPRKB family.</text>
</comment>
<evidence type="ECO:0000313" key="7">
    <source>
        <dbReference type="EMBL" id="KGB33154.1"/>
    </source>
</evidence>
<dbReference type="Gene3D" id="3.30.2380.10">
    <property type="entry name" value="CGI121/TPRKB"/>
    <property type="match status" value="1"/>
</dbReference>
<evidence type="ECO:0000256" key="4">
    <source>
        <dbReference type="ARBA" id="ARBA00023242"/>
    </source>
</evidence>
<keyword evidence="3" id="KW-0819">tRNA processing</keyword>
<dbReference type="SUPFAM" id="SSF143870">
    <property type="entry name" value="PF0523-like"/>
    <property type="match status" value="1"/>
</dbReference>
<keyword evidence="8" id="KW-1185">Reference proteome</keyword>
<dbReference type="CTD" id="24589151"/>
<keyword evidence="4 5" id="KW-0539">Nucleus</keyword>
<dbReference type="STRING" id="6185.A0A094ZJR9"/>
<dbReference type="PANTHER" id="PTHR15840">
    <property type="entry name" value="CGI-121 FAMILY MEMBER"/>
    <property type="match status" value="1"/>
</dbReference>
<reference evidence="6" key="2">
    <citation type="journal article" date="2019" name="Gigascience">
        <title>High-quality Schistosoma haematobium genome achieved by single-molecule and long-range sequencing.</title>
        <authorList>
            <person name="Stroehlein A.J."/>
            <person name="Korhonen P.K."/>
            <person name="Chong T.M."/>
            <person name="Lim Y.L."/>
            <person name="Chan K.G."/>
            <person name="Webster B."/>
            <person name="Rollinson D."/>
            <person name="Brindley P.J."/>
            <person name="Gasser R.B."/>
            <person name="Young N.D."/>
        </authorList>
    </citation>
    <scope>NUCLEOTIDE SEQUENCE</scope>
</reference>
<dbReference type="EMBL" id="AMPZ03000004">
    <property type="protein sequence ID" value="KAH9584904.1"/>
    <property type="molecule type" value="Genomic_DNA"/>
</dbReference>
<dbReference type="InterPro" id="IPR013926">
    <property type="entry name" value="CGI121/TPRKB"/>
</dbReference>
<dbReference type="GO" id="GO:0005829">
    <property type="term" value="C:cytosol"/>
    <property type="evidence" value="ECO:0007669"/>
    <property type="project" value="TreeGrafter"/>
</dbReference>
<organism evidence="7">
    <name type="scientific">Schistosoma haematobium</name>
    <name type="common">Blood fluke</name>
    <dbReference type="NCBI Taxonomy" id="6185"/>
    <lineage>
        <taxon>Eukaryota</taxon>
        <taxon>Metazoa</taxon>
        <taxon>Spiralia</taxon>
        <taxon>Lophotrochozoa</taxon>
        <taxon>Platyhelminthes</taxon>
        <taxon>Trematoda</taxon>
        <taxon>Digenea</taxon>
        <taxon>Strigeidida</taxon>
        <taxon>Schistosomatoidea</taxon>
        <taxon>Schistosomatidae</taxon>
        <taxon>Schistosoma</taxon>
    </lineage>
</organism>
<dbReference type="Pfam" id="PF08617">
    <property type="entry name" value="CGI-121"/>
    <property type="match status" value="1"/>
</dbReference>
<dbReference type="OrthoDB" id="329139at2759"/>
<dbReference type="KEGG" id="shx:MS3_00006340"/>
<gene>
    <name evidence="6" type="ORF">MS3_00006340</name>
    <name evidence="7" type="ORF">MS3_01290</name>
</gene>
<protein>
    <submittedName>
        <fullName evidence="7">Uncharacterized protein</fullName>
    </submittedName>
</protein>
<dbReference type="GO" id="GO:0002949">
    <property type="term" value="P:tRNA threonylcarbamoyladenosine modification"/>
    <property type="evidence" value="ECO:0007669"/>
    <property type="project" value="TreeGrafter"/>
</dbReference>
<dbReference type="AlphaFoldDB" id="A0A094ZJR9"/>
<evidence type="ECO:0000313" key="6">
    <source>
        <dbReference type="EMBL" id="KAH9584904.1"/>
    </source>
</evidence>
<reference evidence="7" key="1">
    <citation type="journal article" date="2012" name="Nat. Genet.">
        <title>Whole-genome sequence of Schistosoma haematobium.</title>
        <authorList>
            <person name="Young N.D."/>
            <person name="Jex A.R."/>
            <person name="Li B."/>
            <person name="Liu S."/>
            <person name="Yang L."/>
            <person name="Xiong Z."/>
            <person name="Li Y."/>
            <person name="Cantacessi C."/>
            <person name="Hall R.S."/>
            <person name="Xu X."/>
            <person name="Chen F."/>
            <person name="Wu X."/>
            <person name="Zerlotini A."/>
            <person name="Oliveira G."/>
            <person name="Hofmann A."/>
            <person name="Zhang G."/>
            <person name="Fang X."/>
            <person name="Kang Y."/>
            <person name="Campbell B.E."/>
            <person name="Loukas A."/>
            <person name="Ranganathan S."/>
            <person name="Rollinson D."/>
            <person name="Rinaldi G."/>
            <person name="Brindley P.J."/>
            <person name="Yang H."/>
            <person name="Wang J."/>
            <person name="Wang J."/>
            <person name="Gasser R.B."/>
        </authorList>
    </citation>
    <scope>NUCLEOTIDE SEQUENCE [LARGE SCALE GENOMIC DNA]</scope>
</reference>
<dbReference type="GeneID" id="24589151"/>
<comment type="subcellular location">
    <subcellularLocation>
        <location evidence="1">Nucleus</location>
    </subcellularLocation>
</comment>
<reference evidence="6" key="3">
    <citation type="submission" date="2021-06" db="EMBL/GenBank/DDBJ databases">
        <title>Chromosome-level genome assembly for S. haematobium.</title>
        <authorList>
            <person name="Stroehlein A.J."/>
        </authorList>
    </citation>
    <scope>NUCLEOTIDE SEQUENCE</scope>
</reference>
<dbReference type="Proteomes" id="UP000471633">
    <property type="component" value="Unassembled WGS sequence"/>
</dbReference>
<dbReference type="GO" id="GO:0005634">
    <property type="term" value="C:nucleus"/>
    <property type="evidence" value="ECO:0007669"/>
    <property type="project" value="UniProtKB-SubCell"/>
</dbReference>
<dbReference type="GO" id="GO:0000408">
    <property type="term" value="C:EKC/KEOPS complex"/>
    <property type="evidence" value="ECO:0007669"/>
    <property type="project" value="TreeGrafter"/>
</dbReference>
<dbReference type="EMBL" id="KL250534">
    <property type="protein sequence ID" value="KGB33154.1"/>
    <property type="molecule type" value="Genomic_DNA"/>
</dbReference>
<accession>A0A094ZJR9</accession>
<evidence type="ECO:0000256" key="5">
    <source>
        <dbReference type="RuleBase" id="RU004398"/>
    </source>
</evidence>
<reference evidence="6" key="4">
    <citation type="journal article" date="2022" name="PLoS Pathog.">
        <title>Chromosome-level genome of Schistosoma haematobium underpins genome-wide explorations of molecular variation.</title>
        <authorList>
            <person name="Stroehlein A.J."/>
            <person name="Korhonen P.K."/>
            <person name="Lee V.V."/>
            <person name="Ralph S.A."/>
            <person name="Mentink-Kane M."/>
            <person name="You H."/>
            <person name="McManus D.P."/>
            <person name="Tchuente L.T."/>
            <person name="Stothard J.R."/>
            <person name="Kaur P."/>
            <person name="Dudchenko O."/>
            <person name="Aiden E.L."/>
            <person name="Yang B."/>
            <person name="Yang H."/>
            <person name="Emery A.M."/>
            <person name="Webster B.L."/>
            <person name="Brindley P.J."/>
            <person name="Rollinson D."/>
            <person name="Chang B.C.H."/>
            <person name="Gasser R.B."/>
            <person name="Young N.D."/>
        </authorList>
    </citation>
    <scope>NUCLEOTIDE SEQUENCE</scope>
</reference>
<sequence>MNSIWRTLNFNLNNRFHFHFSLWCNVNNAEDIQTKIHSKQFPTLTNAAVVLIDSDVIIDIVQIEAAVTQALIHYNDESSGGMYTRGLATEILYCLSPNRSITHALDTFGIKASTKELIIGIIYSTDFYQPNDAVLQSYLSQIVNTIQGTINTGSLTQLVKNTDKVCQEYGITNLERSLTNKSDDPHRSLLESILSRMASRDLFRS</sequence>
<evidence type="ECO:0000256" key="3">
    <source>
        <dbReference type="ARBA" id="ARBA00022694"/>
    </source>
</evidence>
<dbReference type="RefSeq" id="XP_051067647.1">
    <property type="nucleotide sequence ID" value="XM_051214470.1"/>
</dbReference>
<evidence type="ECO:0000256" key="2">
    <source>
        <dbReference type="ARBA" id="ARBA00005546"/>
    </source>
</evidence>